<dbReference type="PANTHER" id="PTHR15002:SF0">
    <property type="entry name" value="RIBOSOMAL BIOGENESIS PROTEIN LAS1L"/>
    <property type="match status" value="1"/>
</dbReference>
<dbReference type="GO" id="GO:0030687">
    <property type="term" value="C:preribosome, large subunit precursor"/>
    <property type="evidence" value="ECO:0007669"/>
    <property type="project" value="TreeGrafter"/>
</dbReference>
<feature type="region of interest" description="Disordered" evidence="1">
    <location>
        <begin position="256"/>
        <end position="322"/>
    </location>
</feature>
<evidence type="ECO:0000313" key="2">
    <source>
        <dbReference type="EMBL" id="PHH74397.1"/>
    </source>
</evidence>
<dbReference type="Pfam" id="PF04031">
    <property type="entry name" value="Las1"/>
    <property type="match status" value="1"/>
</dbReference>
<accession>A0A2C5Z052</accession>
<dbReference type="OrthoDB" id="10263222at2759"/>
<evidence type="ECO:0008006" key="4">
    <source>
        <dbReference type="Google" id="ProtNLM"/>
    </source>
</evidence>
<keyword evidence="3" id="KW-1185">Reference proteome</keyword>
<dbReference type="EMBL" id="NJEU01000434">
    <property type="protein sequence ID" value="PHH74397.1"/>
    <property type="molecule type" value="Genomic_DNA"/>
</dbReference>
<name>A0A2C5Z052_9HYPO</name>
<dbReference type="AlphaFoldDB" id="A0A2C5Z052"/>
<proteinExistence type="predicted"/>
<protein>
    <recommendedName>
        <fullName evidence="4">Las1-like protein</fullName>
    </recommendedName>
</protein>
<dbReference type="GO" id="GO:0004519">
    <property type="term" value="F:endonuclease activity"/>
    <property type="evidence" value="ECO:0007669"/>
    <property type="project" value="InterPro"/>
</dbReference>
<dbReference type="GO" id="GO:0000470">
    <property type="term" value="P:maturation of LSU-rRNA"/>
    <property type="evidence" value="ECO:0007669"/>
    <property type="project" value="TreeGrafter"/>
</dbReference>
<evidence type="ECO:0000313" key="3">
    <source>
        <dbReference type="Proteomes" id="UP000224854"/>
    </source>
</evidence>
<dbReference type="GO" id="GO:0000460">
    <property type="term" value="P:maturation of 5.8S rRNA"/>
    <property type="evidence" value="ECO:0007669"/>
    <property type="project" value="TreeGrafter"/>
</dbReference>
<feature type="compositionally biased region" description="Pro residues" evidence="1">
    <location>
        <begin position="268"/>
        <end position="281"/>
    </location>
</feature>
<dbReference type="Proteomes" id="UP000224854">
    <property type="component" value="Unassembled WGS sequence"/>
</dbReference>
<organism evidence="2 3">
    <name type="scientific">Ophiocordyceps australis</name>
    <dbReference type="NCBI Taxonomy" id="1399860"/>
    <lineage>
        <taxon>Eukaryota</taxon>
        <taxon>Fungi</taxon>
        <taxon>Dikarya</taxon>
        <taxon>Ascomycota</taxon>
        <taxon>Pezizomycotina</taxon>
        <taxon>Sordariomycetes</taxon>
        <taxon>Hypocreomycetidae</taxon>
        <taxon>Hypocreales</taxon>
        <taxon>Ophiocordycipitaceae</taxon>
        <taxon>Ophiocordyceps</taxon>
    </lineage>
</organism>
<dbReference type="PANTHER" id="PTHR15002">
    <property type="entry name" value="RIBOSOMAL BIOGENESIS PROTEIN LAS1L"/>
    <property type="match status" value="1"/>
</dbReference>
<gene>
    <name evidence="2" type="ORF">CDD82_4951</name>
</gene>
<comment type="caution">
    <text evidence="2">The sequence shown here is derived from an EMBL/GenBank/DDBJ whole genome shotgun (WGS) entry which is preliminary data.</text>
</comment>
<dbReference type="InterPro" id="IPR007174">
    <property type="entry name" value="Las1"/>
</dbReference>
<evidence type="ECO:0000256" key="1">
    <source>
        <dbReference type="SAM" id="MobiDB-lite"/>
    </source>
</evidence>
<dbReference type="GO" id="GO:0090730">
    <property type="term" value="C:Las1 complex"/>
    <property type="evidence" value="ECO:0007669"/>
    <property type="project" value="InterPro"/>
</dbReference>
<feature type="compositionally biased region" description="Acidic residues" evidence="1">
    <location>
        <begin position="291"/>
        <end position="301"/>
    </location>
</feature>
<reference evidence="2 3" key="1">
    <citation type="submission" date="2017-06" db="EMBL/GenBank/DDBJ databases">
        <title>Ant-infecting Ophiocordyceps genomes reveal a high diversity of potential behavioral manipulation genes and a possible major role for enterotoxins.</title>
        <authorList>
            <person name="De Bekker C."/>
            <person name="Evans H.C."/>
            <person name="Brachmann A."/>
            <person name="Hughes D.P."/>
        </authorList>
    </citation>
    <scope>NUCLEOTIDE SEQUENCE [LARGE SCALE GENOMIC DNA]</scope>
    <source>
        <strain evidence="2 3">1348a</strain>
    </source>
</reference>
<sequence>MVRYVFNCWRDRHEMLRVRQQLYPQDDGGQGGDDEAGDEAQSLKRQRRRVQQQEAVARVSMWMSRQHCSHMVESTALLTAALLSDHDAAVQGNAWATYAVRATYATAFSRFVTGLLDGHQDKLRKQSMYSLANKIGLPASFVELRHQSTHEQLPSRAKLHSMALKALQWIWNYYWKNLDATYSQPPPDPCRDMILAHLSQGDHDDASRLGLISQLQHWDLDRVLRAIAMVQATLPGNQIYLKCLELSRDVVAGHGGQELPRPSCAASEPPPEPLPDLPPATSPGHMRDPPPEPEPEPEEGSETVCGWSLYEGPWKPKPIGLV</sequence>
<feature type="region of interest" description="Disordered" evidence="1">
    <location>
        <begin position="22"/>
        <end position="47"/>
    </location>
</feature>